<dbReference type="AlphaFoldDB" id="A0A369AMH4"/>
<feature type="transmembrane region" description="Helical" evidence="1">
    <location>
        <begin position="341"/>
        <end position="359"/>
    </location>
</feature>
<reference evidence="2 3" key="1">
    <citation type="submission" date="2018-07" db="EMBL/GenBank/DDBJ databases">
        <title>Genomic Encyclopedia of Type Strains, Phase IV (KMG-IV): sequencing the most valuable type-strain genomes for metagenomic binning, comparative biology and taxonomic classification.</title>
        <authorList>
            <person name="Goeker M."/>
        </authorList>
    </citation>
    <scope>NUCLEOTIDE SEQUENCE [LARGE SCALE GENOMIC DNA]</scope>
    <source>
        <strain evidence="2 3">DSM 100911</strain>
    </source>
</reference>
<feature type="transmembrane region" description="Helical" evidence="1">
    <location>
        <begin position="286"/>
        <end position="303"/>
    </location>
</feature>
<name>A0A369AMH4_9BURK</name>
<feature type="transmembrane region" description="Helical" evidence="1">
    <location>
        <begin position="130"/>
        <end position="160"/>
    </location>
</feature>
<evidence type="ECO:0000313" key="3">
    <source>
        <dbReference type="Proteomes" id="UP000252174"/>
    </source>
</evidence>
<keyword evidence="1" id="KW-0472">Membrane</keyword>
<feature type="transmembrane region" description="Helical" evidence="1">
    <location>
        <begin position="315"/>
        <end position="334"/>
    </location>
</feature>
<comment type="caution">
    <text evidence="2">The sequence shown here is derived from an EMBL/GenBank/DDBJ whole genome shotgun (WGS) entry which is preliminary data.</text>
</comment>
<feature type="transmembrane region" description="Helical" evidence="1">
    <location>
        <begin position="80"/>
        <end position="109"/>
    </location>
</feature>
<dbReference type="OrthoDB" id="9113835at2"/>
<keyword evidence="3" id="KW-1185">Reference proteome</keyword>
<accession>A0A369AMH4</accession>
<organism evidence="2 3">
    <name type="scientific">Extensimonas vulgaris</name>
    <dbReference type="NCBI Taxonomy" id="1031594"/>
    <lineage>
        <taxon>Bacteria</taxon>
        <taxon>Pseudomonadati</taxon>
        <taxon>Pseudomonadota</taxon>
        <taxon>Betaproteobacteria</taxon>
        <taxon>Burkholderiales</taxon>
        <taxon>Comamonadaceae</taxon>
        <taxon>Extensimonas</taxon>
    </lineage>
</organism>
<feature type="transmembrane region" description="Helical" evidence="1">
    <location>
        <begin position="21"/>
        <end position="39"/>
    </location>
</feature>
<proteinExistence type="predicted"/>
<feature type="transmembrane region" description="Helical" evidence="1">
    <location>
        <begin position="264"/>
        <end position="281"/>
    </location>
</feature>
<evidence type="ECO:0000256" key="1">
    <source>
        <dbReference type="SAM" id="Phobius"/>
    </source>
</evidence>
<evidence type="ECO:0000313" key="2">
    <source>
        <dbReference type="EMBL" id="RCX09377.1"/>
    </source>
</evidence>
<keyword evidence="1" id="KW-1133">Transmembrane helix</keyword>
<dbReference type="RefSeq" id="WP_144686948.1">
    <property type="nucleotide sequence ID" value="NZ_QPJU01000005.1"/>
</dbReference>
<feature type="transmembrane region" description="Helical" evidence="1">
    <location>
        <begin position="201"/>
        <end position="222"/>
    </location>
</feature>
<sequence length="622" mass="70520">MSLEDADAQLFKVTNMQNKKITRLLTYVPALILVIFFSYRWRYFQLDDALIYLRYIKNFQNGFGLVYNPGERFNGLTSPLYSYITLLLSFVVSNLQILSISLSGLFLFIASALGGELFSESIYGKVLTSVAVASFGYFYFTFGMETTLFLALIVASLYLYKIQSNYLVIALALLVNTRSEGVFLALPLALDAVARKRLPPLKFIIAAALLFLVPFVINYIYYGSPLPATGSAKIGQGKSGLWGERWIFLNSGYLDQMAFSGNKIVRWIFVVLSAAGAIILVRKRAAFYSLIFIFLLFSFYSLMNIPNYHWYYAPFFYFGILFSSRALESLACWIGGNFGRLARAGAIGVFLCGVAYFFFQTSASVATGNREDYAKIGIWLKNNTPPNASVAMVEVGTVGWYADRNIIDILGLTNKYNADFIARRDFTGWFEKYQPDYILRHEPRWGHEQSTEILEGQRAYIPDERFNFPGYVLLRKSPYFSNADIAKISVNFKKSKEILMEMMQSTNVTAPFVQIEGDHIFAHAPSELSIRLPKDKSKIDFFYGIREGAAGKHHGICFDLFLKSSGANIFHDCIQPETAPQDMRRSKSLNMDNIANDTLIFRNNCESSCDYAWSYWGVYSLD</sequence>
<evidence type="ECO:0008006" key="4">
    <source>
        <dbReference type="Google" id="ProtNLM"/>
    </source>
</evidence>
<protein>
    <recommendedName>
        <fullName evidence="4">Glycosyltransferase RgtA/B/C/D-like domain-containing protein</fullName>
    </recommendedName>
</protein>
<gene>
    <name evidence="2" type="ORF">DFR45_1056</name>
</gene>
<dbReference type="EMBL" id="QPJU01000005">
    <property type="protein sequence ID" value="RCX09377.1"/>
    <property type="molecule type" value="Genomic_DNA"/>
</dbReference>
<keyword evidence="1" id="KW-0812">Transmembrane</keyword>
<dbReference type="Proteomes" id="UP000252174">
    <property type="component" value="Unassembled WGS sequence"/>
</dbReference>